<dbReference type="Pfam" id="PF00497">
    <property type="entry name" value="SBP_bac_3"/>
    <property type="match status" value="1"/>
</dbReference>
<dbReference type="SUPFAM" id="SSF53850">
    <property type="entry name" value="Periplasmic binding protein-like II"/>
    <property type="match status" value="1"/>
</dbReference>
<accession>A0ABP7MNK3</accession>
<dbReference type="EMBL" id="BAABBN010000007">
    <property type="protein sequence ID" value="GAA3926354.1"/>
    <property type="molecule type" value="Genomic_DNA"/>
</dbReference>
<feature type="domain" description="Solute-binding protein family 3/N-terminal" evidence="4">
    <location>
        <begin position="34"/>
        <end position="255"/>
    </location>
</feature>
<evidence type="ECO:0000313" key="5">
    <source>
        <dbReference type="EMBL" id="GAA3926354.1"/>
    </source>
</evidence>
<dbReference type="PANTHER" id="PTHR35936:SF25">
    <property type="entry name" value="ABC TRANSPORTER SUBSTRATE-BINDING PROTEIN"/>
    <property type="match status" value="1"/>
</dbReference>
<evidence type="ECO:0000256" key="2">
    <source>
        <dbReference type="ARBA" id="ARBA00022729"/>
    </source>
</evidence>
<evidence type="ECO:0000313" key="6">
    <source>
        <dbReference type="Proteomes" id="UP001501565"/>
    </source>
</evidence>
<name>A0ABP7MNK3_9GAMM</name>
<feature type="chain" id="PRO_5046139263" evidence="3">
    <location>
        <begin position="27"/>
        <end position="262"/>
    </location>
</feature>
<evidence type="ECO:0000259" key="4">
    <source>
        <dbReference type="Pfam" id="PF00497"/>
    </source>
</evidence>
<organism evidence="5 6">
    <name type="scientific">Litoribacillus peritrichatus</name>
    <dbReference type="NCBI Taxonomy" id="718191"/>
    <lineage>
        <taxon>Bacteria</taxon>
        <taxon>Pseudomonadati</taxon>
        <taxon>Pseudomonadota</taxon>
        <taxon>Gammaproteobacteria</taxon>
        <taxon>Oceanospirillales</taxon>
        <taxon>Oceanospirillaceae</taxon>
        <taxon>Litoribacillus</taxon>
    </lineage>
</organism>
<protein>
    <submittedName>
        <fullName evidence="5">Transporter substrate-binding domain-containing protein</fullName>
    </submittedName>
</protein>
<gene>
    <name evidence="5" type="ORF">GCM10022277_23000</name>
</gene>
<dbReference type="PANTHER" id="PTHR35936">
    <property type="entry name" value="MEMBRANE-BOUND LYTIC MUREIN TRANSGLYCOSYLASE F"/>
    <property type="match status" value="1"/>
</dbReference>
<sequence length="262" mass="30032">MFALTRYWHSIFFLMFVSLFSTSVHAESKTITLVADYWPPYNGTPGAVHEGYMVTLVRLVFEPLGYQVTYKMLPWKRAIIETRKGRFNAVIGATRKETPDFIFPEQEAGISYLSFFVNKRSQWRYQHPGSLSTVYLGAIDGYDYNDWFLDYLDANPDRVYLRYGYAPLRDNLSLLVNGRLDAVAGDVKAVHWIANELAVSNQIQHAGKDTSVAAQRIYHAFSPAKKSSAKYAELLSQGIESLRQSGELQKLMKAYQLQDWRD</sequence>
<dbReference type="InterPro" id="IPR001638">
    <property type="entry name" value="Solute-binding_3/MltF_N"/>
</dbReference>
<comment type="similarity">
    <text evidence="1">Belongs to the bacterial solute-binding protein 3 family.</text>
</comment>
<evidence type="ECO:0000256" key="3">
    <source>
        <dbReference type="SAM" id="SignalP"/>
    </source>
</evidence>
<reference evidence="6" key="1">
    <citation type="journal article" date="2019" name="Int. J. Syst. Evol. Microbiol.">
        <title>The Global Catalogue of Microorganisms (GCM) 10K type strain sequencing project: providing services to taxonomists for standard genome sequencing and annotation.</title>
        <authorList>
            <consortium name="The Broad Institute Genomics Platform"/>
            <consortium name="The Broad Institute Genome Sequencing Center for Infectious Disease"/>
            <person name="Wu L."/>
            <person name="Ma J."/>
        </authorList>
    </citation>
    <scope>NUCLEOTIDE SEQUENCE [LARGE SCALE GENOMIC DNA]</scope>
    <source>
        <strain evidence="6">JCM 17551</strain>
    </source>
</reference>
<comment type="caution">
    <text evidence="5">The sequence shown here is derived from an EMBL/GenBank/DDBJ whole genome shotgun (WGS) entry which is preliminary data.</text>
</comment>
<proteinExistence type="inferred from homology"/>
<evidence type="ECO:0000256" key="1">
    <source>
        <dbReference type="ARBA" id="ARBA00010333"/>
    </source>
</evidence>
<dbReference type="Proteomes" id="UP001501565">
    <property type="component" value="Unassembled WGS sequence"/>
</dbReference>
<keyword evidence="6" id="KW-1185">Reference proteome</keyword>
<feature type="signal peptide" evidence="3">
    <location>
        <begin position="1"/>
        <end position="26"/>
    </location>
</feature>
<dbReference type="RefSeq" id="WP_344798675.1">
    <property type="nucleotide sequence ID" value="NZ_BAABBN010000007.1"/>
</dbReference>
<keyword evidence="2 3" id="KW-0732">Signal</keyword>
<dbReference type="Gene3D" id="3.40.190.10">
    <property type="entry name" value="Periplasmic binding protein-like II"/>
    <property type="match status" value="2"/>
</dbReference>